<evidence type="ECO:0000313" key="5">
    <source>
        <dbReference type="EMBL" id="SJZ37018.1"/>
    </source>
</evidence>
<sequence length="601" mass="67003">MGKKHKKKKKKQQNQGVQLDDVKNMTVGSVQELMPNKESKEENTPKEESLAERLKNKVAMEQAKTEETDNHILSQYIQAHKSNYEGPSWEEGVGVEIVSGKVKSLEEVGGKTVEKPEKQPPVEEVKQEEKLEEKVEQEIPTPVVEEKVEETKKATDVEEEKVIEPIKELVTSPITELEQSPVTEDTEYLTPHKSDRRKKIVILAVSAAVLAGVGYVGYNAYQDSQAKQRTLQMAKDKTALENLEKEIPSFYFDKEQHFIKSEKLKDIASFVKKFNALKGTKGFETVQPLIEQLKQKAKITQDVNLLFTKNAFENDKIVKDLVLAKYKAVTLTSDTKDTAFDTVANQAIDEAKKQYDTAKKADEATKKLESDTKNLKADEESVKKALEQVQSTGKLIKEIKNESIRNDFQKKLDKVNEEIQKKKAELEKAQKAQAASQANDEKTSEETVASEENSSQTTPAETPQAVPQIDGGATENGGVGDVQNASINNMAQAGPEDAAAKTDSIIPYSSRAIADTHNEAWAWAEGIQERVINICISRGYIASTGWYLNPVDIINGNGYYNLIAADGHYLVTINCKTGWFRGRGTIAEKGYDFDPNTAVHY</sequence>
<evidence type="ECO:0000259" key="3">
    <source>
        <dbReference type="Pfam" id="PF18041"/>
    </source>
</evidence>
<dbReference type="Pfam" id="PF18708">
    <property type="entry name" value="MapZ_C2"/>
    <property type="match status" value="1"/>
</dbReference>
<feature type="compositionally biased region" description="Basic and acidic residues" evidence="1">
    <location>
        <begin position="35"/>
        <end position="52"/>
    </location>
</feature>
<dbReference type="OrthoDB" id="2199073at2"/>
<dbReference type="Pfam" id="PF18041">
    <property type="entry name" value="MapZ_EC1"/>
    <property type="match status" value="1"/>
</dbReference>
<evidence type="ECO:0000313" key="6">
    <source>
        <dbReference type="Proteomes" id="UP000190328"/>
    </source>
</evidence>
<keyword evidence="2" id="KW-0472">Membrane</keyword>
<proteinExistence type="predicted"/>
<keyword evidence="2" id="KW-1133">Transmembrane helix</keyword>
<feature type="domain" description="MapZ extracellular C-terminal" evidence="4">
    <location>
        <begin position="505"/>
        <end position="582"/>
    </location>
</feature>
<dbReference type="STRING" id="263852.SAMN02745116_00070"/>
<dbReference type="AlphaFoldDB" id="A0A1T4K3M8"/>
<dbReference type="Proteomes" id="UP000190328">
    <property type="component" value="Unassembled WGS sequence"/>
</dbReference>
<keyword evidence="6" id="KW-1185">Reference proteome</keyword>
<feature type="compositionally biased region" description="Basic residues" evidence="1">
    <location>
        <begin position="1"/>
        <end position="12"/>
    </location>
</feature>
<evidence type="ECO:0000259" key="4">
    <source>
        <dbReference type="Pfam" id="PF18708"/>
    </source>
</evidence>
<dbReference type="InterPro" id="IPR040532">
    <property type="entry name" value="MapZ_C2"/>
</dbReference>
<feature type="region of interest" description="Disordered" evidence="1">
    <location>
        <begin position="430"/>
        <end position="483"/>
    </location>
</feature>
<feature type="transmembrane region" description="Helical" evidence="2">
    <location>
        <begin position="200"/>
        <end position="221"/>
    </location>
</feature>
<evidence type="ECO:0000256" key="2">
    <source>
        <dbReference type="SAM" id="Phobius"/>
    </source>
</evidence>
<feature type="compositionally biased region" description="Polar residues" evidence="1">
    <location>
        <begin position="446"/>
        <end position="461"/>
    </location>
</feature>
<evidence type="ECO:0008006" key="7">
    <source>
        <dbReference type="Google" id="ProtNLM"/>
    </source>
</evidence>
<feature type="domain" description="MapZ extracellular" evidence="3">
    <location>
        <begin position="224"/>
        <end position="349"/>
    </location>
</feature>
<feature type="region of interest" description="Disordered" evidence="1">
    <location>
        <begin position="108"/>
        <end position="138"/>
    </location>
</feature>
<dbReference type="InterPro" id="IPR041295">
    <property type="entry name" value="MapZ_EC1"/>
</dbReference>
<dbReference type="RefSeq" id="WP_078806042.1">
    <property type="nucleotide sequence ID" value="NZ_FUXI01000001.1"/>
</dbReference>
<keyword evidence="2" id="KW-0812">Transmembrane</keyword>
<evidence type="ECO:0000256" key="1">
    <source>
        <dbReference type="SAM" id="MobiDB-lite"/>
    </source>
</evidence>
<dbReference type="EMBL" id="FUXI01000001">
    <property type="protein sequence ID" value="SJZ37018.1"/>
    <property type="molecule type" value="Genomic_DNA"/>
</dbReference>
<protein>
    <recommendedName>
        <fullName evidence="7">Mid-cell-anchored protein Z</fullName>
    </recommendedName>
</protein>
<accession>A0A1T4K3M8</accession>
<name>A0A1T4K3M8_9ENTE</name>
<feature type="region of interest" description="Disordered" evidence="1">
    <location>
        <begin position="1"/>
        <end position="52"/>
    </location>
</feature>
<organism evidence="5 6">
    <name type="scientific">Pilibacter termitis</name>
    <dbReference type="NCBI Taxonomy" id="263852"/>
    <lineage>
        <taxon>Bacteria</taxon>
        <taxon>Bacillati</taxon>
        <taxon>Bacillota</taxon>
        <taxon>Bacilli</taxon>
        <taxon>Lactobacillales</taxon>
        <taxon>Enterococcaceae</taxon>
        <taxon>Pilibacter</taxon>
    </lineage>
</organism>
<gene>
    <name evidence="5" type="ORF">SAMN02745116_00070</name>
</gene>
<feature type="compositionally biased region" description="Basic and acidic residues" evidence="1">
    <location>
        <begin position="108"/>
        <end position="137"/>
    </location>
</feature>
<reference evidence="5 6" key="1">
    <citation type="submission" date="2017-02" db="EMBL/GenBank/DDBJ databases">
        <authorList>
            <person name="Peterson S.W."/>
        </authorList>
    </citation>
    <scope>NUCLEOTIDE SEQUENCE [LARGE SCALE GENOMIC DNA]</scope>
    <source>
        <strain evidence="5 6">ATCC BAA-1030</strain>
    </source>
</reference>